<dbReference type="GO" id="GO:0043456">
    <property type="term" value="P:regulation of pentose-phosphate shunt"/>
    <property type="evidence" value="ECO:0007669"/>
    <property type="project" value="TreeGrafter"/>
</dbReference>
<dbReference type="RefSeq" id="WP_015707299.1">
    <property type="nucleotide sequence ID" value="NC_015578.1"/>
</dbReference>
<evidence type="ECO:0000313" key="6">
    <source>
        <dbReference type="EMBL" id="AEF83616.1"/>
    </source>
</evidence>
<dbReference type="Gene3D" id="3.40.50.1240">
    <property type="entry name" value="Phosphoglycerate mutase-like"/>
    <property type="match status" value="1"/>
</dbReference>
<feature type="active site" description="Proton donor/acceptor" evidence="2">
    <location>
        <position position="127"/>
    </location>
</feature>
<dbReference type="EMBL" id="CP001843">
    <property type="protein sequence ID" value="AEF83616.1"/>
    <property type="molecule type" value="Genomic_DNA"/>
</dbReference>
<reference evidence="6 7" key="2">
    <citation type="journal article" date="2011" name="ISME J.">
        <title>RNA-seq reveals cooperative metabolic interactions between two termite-gut spirochete species in co-culture.</title>
        <authorList>
            <person name="Rosenthal A.Z."/>
            <person name="Matson E.G."/>
            <person name="Eldar A."/>
            <person name="Leadbetter J.R."/>
        </authorList>
    </citation>
    <scope>NUCLEOTIDE SEQUENCE [LARGE SCALE GENOMIC DNA]</scope>
    <source>
        <strain evidence="7">ATCC BAA-887 / DSM 12427 / ZAS-2</strain>
    </source>
</reference>
<evidence type="ECO:0000313" key="7">
    <source>
        <dbReference type="Proteomes" id="UP000009223"/>
    </source>
</evidence>
<dbReference type="GO" id="GO:0005829">
    <property type="term" value="C:cytosol"/>
    <property type="evidence" value="ECO:0007669"/>
    <property type="project" value="TreeGrafter"/>
</dbReference>
<dbReference type="HOGENOM" id="CLU_033323_9_0_12"/>
<reference evidence="7" key="1">
    <citation type="submission" date="2009-12" db="EMBL/GenBank/DDBJ databases">
        <title>Complete sequence of Treponema primitia strain ZAS-2.</title>
        <authorList>
            <person name="Tetu S.G."/>
            <person name="Matson E."/>
            <person name="Ren Q."/>
            <person name="Seshadri R."/>
            <person name="Elbourne L."/>
            <person name="Hassan K.A."/>
            <person name="Durkin A."/>
            <person name="Radune D."/>
            <person name="Mohamoud Y."/>
            <person name="Shay R."/>
            <person name="Jin S."/>
            <person name="Zhang X."/>
            <person name="Lucey K."/>
            <person name="Ballor N.R."/>
            <person name="Ottesen E."/>
            <person name="Rosenthal R."/>
            <person name="Allen A."/>
            <person name="Leadbetter J.R."/>
            <person name="Paulsen I.T."/>
        </authorList>
    </citation>
    <scope>NUCLEOTIDE SEQUENCE [LARGE SCALE GENOMIC DNA]</scope>
    <source>
        <strain evidence="7">ATCC BAA-887 / DSM 12427 / ZAS-2</strain>
    </source>
</reference>
<gene>
    <name evidence="6" type="ordered locus">TREPR_2955</name>
</gene>
<dbReference type="PANTHER" id="PTHR46517">
    <property type="entry name" value="FRUCTOSE-2,6-BISPHOSPHATASE TIGAR"/>
    <property type="match status" value="1"/>
</dbReference>
<feature type="binding site" evidence="3">
    <location>
        <position position="99"/>
    </location>
    <ligand>
        <name>substrate</name>
    </ligand>
</feature>
<dbReference type="eggNOG" id="COG0406">
    <property type="taxonomic scope" value="Bacteria"/>
</dbReference>
<dbReference type="PROSITE" id="PS00175">
    <property type="entry name" value="PG_MUTASE"/>
    <property type="match status" value="1"/>
</dbReference>
<dbReference type="InterPro" id="IPR051695">
    <property type="entry name" value="Phosphoglycerate_Mutase"/>
</dbReference>
<accession>F5YNM7</accession>
<dbReference type="SMART" id="SM00855">
    <property type="entry name" value="PGAM"/>
    <property type="match status" value="1"/>
</dbReference>
<dbReference type="Proteomes" id="UP000009223">
    <property type="component" value="Chromosome"/>
</dbReference>
<organism evidence="6 7">
    <name type="scientific">Treponema primitia (strain ATCC BAA-887 / DSM 12427 / ZAS-2)</name>
    <dbReference type="NCBI Taxonomy" id="545694"/>
    <lineage>
        <taxon>Bacteria</taxon>
        <taxon>Pseudomonadati</taxon>
        <taxon>Spirochaetota</taxon>
        <taxon>Spirochaetia</taxon>
        <taxon>Spirochaetales</taxon>
        <taxon>Treponemataceae</taxon>
        <taxon>Treponema</taxon>
    </lineage>
</organism>
<dbReference type="STRING" id="545694.TREPR_2955"/>
<dbReference type="CDD" id="cd07067">
    <property type="entry name" value="HP_PGM_like"/>
    <property type="match status" value="1"/>
</dbReference>
<keyword evidence="7" id="KW-1185">Reference proteome</keyword>
<dbReference type="GO" id="GO:0004331">
    <property type="term" value="F:fructose-2,6-bisphosphate 2-phosphatase activity"/>
    <property type="evidence" value="ECO:0007669"/>
    <property type="project" value="TreeGrafter"/>
</dbReference>
<dbReference type="OrthoDB" id="9781415at2"/>
<dbReference type="SUPFAM" id="SSF53254">
    <property type="entry name" value="Phosphoglycerate mutase-like"/>
    <property type="match status" value="1"/>
</dbReference>
<dbReference type="InterPro" id="IPR029033">
    <property type="entry name" value="His_PPase_superfam"/>
</dbReference>
<name>F5YNM7_TREPZ</name>
<feature type="binding site" evidence="3">
    <location>
        <begin position="49"/>
        <end position="56"/>
    </location>
    <ligand>
        <name>substrate</name>
    </ligand>
</feature>
<feature type="active site" description="Tele-phosphohistidine intermediate" evidence="2">
    <location>
        <position position="50"/>
    </location>
</feature>
<evidence type="ECO:0000256" key="3">
    <source>
        <dbReference type="PIRSR" id="PIRSR613078-2"/>
    </source>
</evidence>
<dbReference type="InterPro" id="IPR013078">
    <property type="entry name" value="His_Pase_superF_clade-1"/>
</dbReference>
<dbReference type="PANTHER" id="PTHR46517:SF1">
    <property type="entry name" value="FRUCTOSE-2,6-BISPHOSPHATASE TIGAR"/>
    <property type="match status" value="1"/>
</dbReference>
<feature type="signal peptide" evidence="5">
    <location>
        <begin position="1"/>
        <end position="21"/>
    </location>
</feature>
<evidence type="ECO:0000256" key="4">
    <source>
        <dbReference type="PIRSR" id="PIRSR613078-3"/>
    </source>
</evidence>
<dbReference type="AlphaFoldDB" id="F5YNM7"/>
<dbReference type="KEGG" id="tpi:TREPR_2955"/>
<feature type="site" description="Transition state stabilizer" evidence="4">
    <location>
        <position position="228"/>
    </location>
</feature>
<evidence type="ECO:0000256" key="5">
    <source>
        <dbReference type="SAM" id="SignalP"/>
    </source>
</evidence>
<protein>
    <submittedName>
        <fullName evidence="6">Phosphoglycerate mutase family protein</fullName>
    </submittedName>
</protein>
<evidence type="ECO:0000256" key="2">
    <source>
        <dbReference type="PIRSR" id="PIRSR613078-1"/>
    </source>
</evidence>
<evidence type="ECO:0000256" key="1">
    <source>
        <dbReference type="ARBA" id="ARBA00022801"/>
    </source>
</evidence>
<sequence>MKKFGLILVVLLAICSLSVFAGGGKDGGKDGGQDSAKANPEILTIYVVRHGQTIFNLMDRVQGISDGILTERGIVGAVNMGKGLRDIKFDNVYSSDLKRASETARLALEQNRVTKNWTVKELSELREVSFGIFEGDPNYMMYVAFGKDLGVQVPADAKTIAAAAAPIQEYYHGDFGTFLEGLADFNKRVDTQYKISEDASEVYVRLQAGVDKIIAENPSGGNVMLVAHGQSITFLLKQINVELPPGTGLGNSSVTKIVYNYADKTFTLEGTVGDMSYAEAGAKL</sequence>
<dbReference type="GO" id="GO:0045820">
    <property type="term" value="P:negative regulation of glycolytic process"/>
    <property type="evidence" value="ECO:0007669"/>
    <property type="project" value="TreeGrafter"/>
</dbReference>
<keyword evidence="1" id="KW-0378">Hydrolase</keyword>
<dbReference type="Pfam" id="PF00300">
    <property type="entry name" value="His_Phos_1"/>
    <property type="match status" value="2"/>
</dbReference>
<keyword evidence="5" id="KW-0732">Signal</keyword>
<proteinExistence type="predicted"/>
<dbReference type="InterPro" id="IPR001345">
    <property type="entry name" value="PG/BPGM_mutase_AS"/>
</dbReference>
<feature type="chain" id="PRO_5003332018" evidence="5">
    <location>
        <begin position="22"/>
        <end position="284"/>
    </location>
</feature>